<dbReference type="InterPro" id="IPR036380">
    <property type="entry name" value="Isochorismatase-like_sf"/>
</dbReference>
<gene>
    <name evidence="3" type="ORF">ACFPYL_20030</name>
</gene>
<dbReference type="Pfam" id="PF00857">
    <property type="entry name" value="Isochorismatase"/>
    <property type="match status" value="1"/>
</dbReference>
<dbReference type="PANTHER" id="PTHR43540">
    <property type="entry name" value="PEROXYUREIDOACRYLATE/UREIDOACRYLATE AMIDOHYDROLASE-RELATED"/>
    <property type="match status" value="1"/>
</dbReference>
<dbReference type="InterPro" id="IPR050272">
    <property type="entry name" value="Isochorismatase-like_hydrls"/>
</dbReference>
<dbReference type="EMBL" id="JBHSRJ010000009">
    <property type="protein sequence ID" value="MFC6045385.1"/>
    <property type="molecule type" value="Genomic_DNA"/>
</dbReference>
<accession>A0ABW1LNB9</accession>
<keyword evidence="4" id="KW-1185">Reference proteome</keyword>
<feature type="domain" description="Isochorismatase-like" evidence="2">
    <location>
        <begin position="10"/>
        <end position="180"/>
    </location>
</feature>
<proteinExistence type="predicted"/>
<dbReference type="InterPro" id="IPR000868">
    <property type="entry name" value="Isochorismatase-like_dom"/>
</dbReference>
<dbReference type="RefSeq" id="WP_379158501.1">
    <property type="nucleotide sequence ID" value="NZ_JBHSRJ010000009.1"/>
</dbReference>
<dbReference type="Proteomes" id="UP001596135">
    <property type="component" value="Unassembled WGS sequence"/>
</dbReference>
<evidence type="ECO:0000313" key="4">
    <source>
        <dbReference type="Proteomes" id="UP001596135"/>
    </source>
</evidence>
<evidence type="ECO:0000259" key="2">
    <source>
        <dbReference type="Pfam" id="PF00857"/>
    </source>
</evidence>
<name>A0ABW1LNB9_9ACTN</name>
<protein>
    <submittedName>
        <fullName evidence="3">Isochorismatase family protein</fullName>
    </submittedName>
</protein>
<dbReference type="PANTHER" id="PTHR43540:SF7">
    <property type="entry name" value="ISOCHORISMATASE FAMILY PROTEIN YECD"/>
    <property type="match status" value="1"/>
</dbReference>
<keyword evidence="1" id="KW-0378">Hydrolase</keyword>
<dbReference type="Gene3D" id="3.40.50.850">
    <property type="entry name" value="Isochorismatase-like"/>
    <property type="match status" value="1"/>
</dbReference>
<evidence type="ECO:0000313" key="3">
    <source>
        <dbReference type="EMBL" id="MFC6045385.1"/>
    </source>
</evidence>
<organism evidence="3 4">
    <name type="scientific">Nocardioides hankookensis</name>
    <dbReference type="NCBI Taxonomy" id="443157"/>
    <lineage>
        <taxon>Bacteria</taxon>
        <taxon>Bacillati</taxon>
        <taxon>Actinomycetota</taxon>
        <taxon>Actinomycetes</taxon>
        <taxon>Propionibacteriales</taxon>
        <taxon>Nocardioidaceae</taxon>
        <taxon>Nocardioides</taxon>
    </lineage>
</organism>
<dbReference type="SUPFAM" id="SSF52499">
    <property type="entry name" value="Isochorismatase-like hydrolases"/>
    <property type="match status" value="1"/>
</dbReference>
<sequence>MPLTALDPTAALVVIDLQQGIVALPTAHPTGPVVARSAALAQAFRTQGLPVVLVNVTGAAPGRTDAQRTAPPRPAPGPDWADLVDELAVADDDILVTKQRIGAFIGTDLHAELSRRGVTQVVLTGVATGSGVEATARSAHDHGYHVVLVTDAMTDRSAEVHDHSVQVTFPRLGETATTDEVLAALNAR</sequence>
<reference evidence="4" key="1">
    <citation type="journal article" date="2019" name="Int. J. Syst. Evol. Microbiol.">
        <title>The Global Catalogue of Microorganisms (GCM) 10K type strain sequencing project: providing services to taxonomists for standard genome sequencing and annotation.</title>
        <authorList>
            <consortium name="The Broad Institute Genomics Platform"/>
            <consortium name="The Broad Institute Genome Sequencing Center for Infectious Disease"/>
            <person name="Wu L."/>
            <person name="Ma J."/>
        </authorList>
    </citation>
    <scope>NUCLEOTIDE SEQUENCE [LARGE SCALE GENOMIC DNA]</scope>
    <source>
        <strain evidence="4">CCUG 54522</strain>
    </source>
</reference>
<evidence type="ECO:0000256" key="1">
    <source>
        <dbReference type="ARBA" id="ARBA00022801"/>
    </source>
</evidence>
<dbReference type="CDD" id="cd00431">
    <property type="entry name" value="cysteine_hydrolases"/>
    <property type="match status" value="1"/>
</dbReference>
<comment type="caution">
    <text evidence="3">The sequence shown here is derived from an EMBL/GenBank/DDBJ whole genome shotgun (WGS) entry which is preliminary data.</text>
</comment>